<feature type="transmembrane region" description="Helical" evidence="2">
    <location>
        <begin position="75"/>
        <end position="96"/>
    </location>
</feature>
<feature type="transmembrane region" description="Helical" evidence="2">
    <location>
        <begin position="12"/>
        <end position="30"/>
    </location>
</feature>
<evidence type="ECO:0000313" key="4">
    <source>
        <dbReference type="Proteomes" id="UP001174208"/>
    </source>
</evidence>
<dbReference type="RefSeq" id="WP_301211861.1">
    <property type="nucleotide sequence ID" value="NZ_JAROCF010000001.1"/>
</dbReference>
<comment type="caution">
    <text evidence="3">The sequence shown here is derived from an EMBL/GenBank/DDBJ whole genome shotgun (WGS) entry which is preliminary data.</text>
</comment>
<feature type="transmembrane region" description="Helical" evidence="2">
    <location>
        <begin position="102"/>
        <end position="123"/>
    </location>
</feature>
<evidence type="ECO:0000256" key="1">
    <source>
        <dbReference type="SAM" id="MobiDB-lite"/>
    </source>
</evidence>
<organism evidence="3 4">
    <name type="scientific">Leifsonia williamsii</name>
    <dbReference type="NCBI Taxonomy" id="3035919"/>
    <lineage>
        <taxon>Bacteria</taxon>
        <taxon>Bacillati</taxon>
        <taxon>Actinomycetota</taxon>
        <taxon>Actinomycetes</taxon>
        <taxon>Micrococcales</taxon>
        <taxon>Microbacteriaceae</taxon>
        <taxon>Leifsonia</taxon>
    </lineage>
</organism>
<reference evidence="3" key="1">
    <citation type="submission" date="2023-06" db="EMBL/GenBank/DDBJ databases">
        <title>MT1 and MT2 Draft Genomes of Novel Species.</title>
        <authorList>
            <person name="Venkateswaran K."/>
        </authorList>
    </citation>
    <scope>NUCLEOTIDE SEQUENCE</scope>
    <source>
        <strain evidence="3">F6_8S_P_1B</strain>
    </source>
</reference>
<proteinExistence type="predicted"/>
<sequence length="155" mass="16415">MKFVTPLQKGIVVAVLVVVSGLLALLLDALHSETGSIVLSVLQVAGWYLASRLFRGPEEPLRPARAWWRMTSRPLLSGVLGALYVVTALVNVVYSILGYGSLSGWVSILAEAVLGGLFVLSFLRLRSLGRLSTGAASGELSTTRPNGLRSEVGAP</sequence>
<dbReference type="Proteomes" id="UP001174208">
    <property type="component" value="Unassembled WGS sequence"/>
</dbReference>
<accession>A0ABT8K9B2</accession>
<protein>
    <submittedName>
        <fullName evidence="3">Uncharacterized protein</fullName>
    </submittedName>
</protein>
<dbReference type="EMBL" id="JAROCF010000001">
    <property type="protein sequence ID" value="MDN4613627.1"/>
    <property type="molecule type" value="Genomic_DNA"/>
</dbReference>
<gene>
    <name evidence="3" type="ORF">P5G50_04090</name>
</gene>
<evidence type="ECO:0000313" key="3">
    <source>
        <dbReference type="EMBL" id="MDN4613627.1"/>
    </source>
</evidence>
<keyword evidence="2" id="KW-0812">Transmembrane</keyword>
<feature type="region of interest" description="Disordered" evidence="1">
    <location>
        <begin position="136"/>
        <end position="155"/>
    </location>
</feature>
<evidence type="ECO:0000256" key="2">
    <source>
        <dbReference type="SAM" id="Phobius"/>
    </source>
</evidence>
<keyword evidence="2" id="KW-1133">Transmembrane helix</keyword>
<name>A0ABT8K9B2_9MICO</name>
<keyword evidence="2" id="KW-0472">Membrane</keyword>
<keyword evidence="4" id="KW-1185">Reference proteome</keyword>